<protein>
    <recommendedName>
        <fullName evidence="5 11">Probable cobalamin biosynthesis protein CobD</fullName>
    </recommendedName>
</protein>
<dbReference type="NCBIfam" id="NF002281">
    <property type="entry name" value="PRK01209.2-5"/>
    <property type="match status" value="1"/>
</dbReference>
<evidence type="ECO:0000256" key="7">
    <source>
        <dbReference type="ARBA" id="ARBA00022573"/>
    </source>
</evidence>
<dbReference type="NCBIfam" id="TIGR00380">
    <property type="entry name" value="cobal_cbiB"/>
    <property type="match status" value="1"/>
</dbReference>
<evidence type="ECO:0000256" key="5">
    <source>
        <dbReference type="ARBA" id="ARBA00016185"/>
    </source>
</evidence>
<dbReference type="HAMAP" id="MF_00024">
    <property type="entry name" value="CobD_CbiB"/>
    <property type="match status" value="1"/>
</dbReference>
<reference evidence="12" key="1">
    <citation type="submission" date="2019-04" db="EMBL/GenBank/DDBJ databases">
        <title>Evolution of Biomass-Degrading Anaerobic Consortia Revealed by Metagenomics.</title>
        <authorList>
            <person name="Peng X."/>
        </authorList>
    </citation>
    <scope>NUCLEOTIDE SEQUENCE</scope>
    <source>
        <strain evidence="12">SIG18</strain>
    </source>
</reference>
<comment type="subcellular location">
    <subcellularLocation>
        <location evidence="2 11">Cell membrane</location>
        <topology evidence="2 11">Multi-pass membrane protein</topology>
    </subcellularLocation>
</comment>
<feature type="transmembrane region" description="Helical" evidence="11">
    <location>
        <begin position="238"/>
        <end position="258"/>
    </location>
</feature>
<evidence type="ECO:0000313" key="12">
    <source>
        <dbReference type="EMBL" id="MBE6501106.1"/>
    </source>
</evidence>
<dbReference type="Pfam" id="PF03186">
    <property type="entry name" value="CobD_Cbib"/>
    <property type="match status" value="1"/>
</dbReference>
<gene>
    <name evidence="11" type="primary">cobD</name>
    <name evidence="12" type="ORF">E7Z79_01540</name>
</gene>
<keyword evidence="9 11" id="KW-1133">Transmembrane helix</keyword>
<dbReference type="EMBL" id="SUTK01000004">
    <property type="protein sequence ID" value="MBE6501106.1"/>
    <property type="molecule type" value="Genomic_DNA"/>
</dbReference>
<evidence type="ECO:0000256" key="6">
    <source>
        <dbReference type="ARBA" id="ARBA00022475"/>
    </source>
</evidence>
<evidence type="ECO:0000256" key="2">
    <source>
        <dbReference type="ARBA" id="ARBA00004651"/>
    </source>
</evidence>
<dbReference type="PANTHER" id="PTHR34308:SF1">
    <property type="entry name" value="COBALAMIN BIOSYNTHESIS PROTEIN CBIB"/>
    <property type="match status" value="1"/>
</dbReference>
<feature type="transmembrane region" description="Helical" evidence="11">
    <location>
        <begin position="102"/>
        <end position="122"/>
    </location>
</feature>
<feature type="transmembrane region" description="Helical" evidence="11">
    <location>
        <begin position="175"/>
        <end position="194"/>
    </location>
</feature>
<comment type="function">
    <text evidence="1 11">Converts cobyric acid to cobinamide by the addition of aminopropanol on the F carboxylic group.</text>
</comment>
<evidence type="ECO:0000256" key="3">
    <source>
        <dbReference type="ARBA" id="ARBA00004953"/>
    </source>
</evidence>
<proteinExistence type="inferred from homology"/>
<dbReference type="RefSeq" id="WP_303738224.1">
    <property type="nucleotide sequence ID" value="NZ_SUTK01000004.1"/>
</dbReference>
<evidence type="ECO:0000313" key="13">
    <source>
        <dbReference type="Proteomes" id="UP000783037"/>
    </source>
</evidence>
<evidence type="ECO:0000256" key="4">
    <source>
        <dbReference type="ARBA" id="ARBA00006263"/>
    </source>
</evidence>
<comment type="caution">
    <text evidence="11">Lacks conserved residue(s) required for the propagation of feature annotation.</text>
</comment>
<dbReference type="InterPro" id="IPR004485">
    <property type="entry name" value="Cobalamin_biosynth_CobD/CbiB"/>
</dbReference>
<evidence type="ECO:0000256" key="11">
    <source>
        <dbReference type="HAMAP-Rule" id="MF_00024"/>
    </source>
</evidence>
<comment type="caution">
    <text evidence="12">The sequence shown here is derived from an EMBL/GenBank/DDBJ whole genome shotgun (WGS) entry which is preliminary data.</text>
</comment>
<accession>A0A8T3V671</accession>
<feature type="transmembrane region" description="Helical" evidence="11">
    <location>
        <begin position="325"/>
        <end position="344"/>
    </location>
</feature>
<feature type="transmembrane region" description="Helical" evidence="11">
    <location>
        <begin position="73"/>
        <end position="96"/>
    </location>
</feature>
<feature type="transmembrane region" description="Helical" evidence="11">
    <location>
        <begin position="21"/>
        <end position="42"/>
    </location>
</feature>
<comment type="pathway">
    <text evidence="3 11">Cofactor biosynthesis; adenosylcobalamin biosynthesis.</text>
</comment>
<dbReference type="GO" id="GO:0015420">
    <property type="term" value="F:ABC-type vitamin B12 transporter activity"/>
    <property type="evidence" value="ECO:0007669"/>
    <property type="project" value="UniProtKB-UniRule"/>
</dbReference>
<dbReference type="GO" id="GO:0048472">
    <property type="term" value="F:threonine-phosphate decarboxylase activity"/>
    <property type="evidence" value="ECO:0007669"/>
    <property type="project" value="InterPro"/>
</dbReference>
<keyword evidence="7 11" id="KW-0169">Cobalamin biosynthesis</keyword>
<dbReference type="GO" id="GO:0009236">
    <property type="term" value="P:cobalamin biosynthetic process"/>
    <property type="evidence" value="ECO:0007669"/>
    <property type="project" value="UniProtKB-UniRule"/>
</dbReference>
<keyword evidence="10 11" id="KW-0472">Membrane</keyword>
<comment type="similarity">
    <text evidence="4 11">Belongs to the CobD/CbiB family.</text>
</comment>
<evidence type="ECO:0000256" key="1">
    <source>
        <dbReference type="ARBA" id="ARBA00003384"/>
    </source>
</evidence>
<keyword evidence="8 11" id="KW-0812">Transmembrane</keyword>
<dbReference type="Proteomes" id="UP000783037">
    <property type="component" value="Unassembled WGS sequence"/>
</dbReference>
<dbReference type="AlphaFoldDB" id="A0A8T3V671"/>
<sequence length="345" mass="38856">MIDYNNLINGIITTKINAITSFNLFLFIIIALILSLMIDMVFGELPTRVHPVVIMGSIINFFKKLFINVKNRLSGLFVVLCVYSVSIIILYIIYLICSCNFALFFIVFVILLSSTFSVNMLLKTAVDVKVALDESIDKARQLVSYLVSRDTDELTESFIVSATIESLTENITDSYVAPVFYYFIFAALILWHPIDNQLFYLLAIPMAYRISNTLDAMLGYQTDELKDIGFVPAKIDDILNFIPSRIAGIFIVISSYLLKFDGKNAYEIMMRDARKCPSPNSGYTMATTAGALNIQLIKKDTYILGDDNKDITKEDISKAVSLSKVTIYLFTIVIILLLALIYVIL</sequence>
<dbReference type="GO" id="GO:0005886">
    <property type="term" value="C:plasma membrane"/>
    <property type="evidence" value="ECO:0007669"/>
    <property type="project" value="UniProtKB-SubCell"/>
</dbReference>
<feature type="transmembrane region" description="Helical" evidence="11">
    <location>
        <begin position="48"/>
        <end position="66"/>
    </location>
</feature>
<name>A0A8T3V671_9EURY</name>
<dbReference type="PANTHER" id="PTHR34308">
    <property type="entry name" value="COBALAMIN BIOSYNTHESIS PROTEIN CBIB"/>
    <property type="match status" value="1"/>
</dbReference>
<keyword evidence="6 11" id="KW-1003">Cell membrane</keyword>
<evidence type="ECO:0000256" key="8">
    <source>
        <dbReference type="ARBA" id="ARBA00022692"/>
    </source>
</evidence>
<organism evidence="12 13">
    <name type="scientific">Methanobrevibacter thaueri</name>
    <dbReference type="NCBI Taxonomy" id="190975"/>
    <lineage>
        <taxon>Archaea</taxon>
        <taxon>Methanobacteriati</taxon>
        <taxon>Methanobacteriota</taxon>
        <taxon>Methanomada group</taxon>
        <taxon>Methanobacteria</taxon>
        <taxon>Methanobacteriales</taxon>
        <taxon>Methanobacteriaceae</taxon>
        <taxon>Methanobrevibacter</taxon>
    </lineage>
</organism>
<evidence type="ECO:0000256" key="9">
    <source>
        <dbReference type="ARBA" id="ARBA00022989"/>
    </source>
</evidence>
<evidence type="ECO:0000256" key="10">
    <source>
        <dbReference type="ARBA" id="ARBA00023136"/>
    </source>
</evidence>